<evidence type="ECO:0000256" key="3">
    <source>
        <dbReference type="SAM" id="MobiDB-lite"/>
    </source>
</evidence>
<dbReference type="Gene3D" id="3.40.50.20">
    <property type="match status" value="1"/>
</dbReference>
<dbReference type="CDD" id="cd03360">
    <property type="entry name" value="LbH_AT_putative"/>
    <property type="match status" value="1"/>
</dbReference>
<dbReference type="PANTHER" id="PTHR43300:SF7">
    <property type="entry name" value="UDP-N-ACETYLBACILLOSAMINE N-ACETYLTRANSFERASE"/>
    <property type="match status" value="1"/>
</dbReference>
<accession>A0A0D8BK22</accession>
<gene>
    <name evidence="5" type="ORF">FF36_00992</name>
</gene>
<keyword evidence="5" id="KW-0012">Acyltransferase</keyword>
<feature type="region of interest" description="Disordered" evidence="3">
    <location>
        <begin position="211"/>
        <end position="242"/>
    </location>
</feature>
<dbReference type="SUPFAM" id="SSF51161">
    <property type="entry name" value="Trimeric LpxA-like enzymes"/>
    <property type="match status" value="1"/>
</dbReference>
<dbReference type="RefSeq" id="WP_044883747.1">
    <property type="nucleotide sequence ID" value="NZ_JYFN01000005.1"/>
</dbReference>
<feature type="compositionally biased region" description="Basic and acidic residues" evidence="3">
    <location>
        <begin position="218"/>
        <end position="230"/>
    </location>
</feature>
<dbReference type="PANTHER" id="PTHR43300">
    <property type="entry name" value="ACETYLTRANSFERASE"/>
    <property type="match status" value="1"/>
</dbReference>
<dbReference type="InterPro" id="IPR050179">
    <property type="entry name" value="Trans_hexapeptide_repeat"/>
</dbReference>
<evidence type="ECO:0000256" key="2">
    <source>
        <dbReference type="PIRSR" id="PIRSR620019-2"/>
    </source>
</evidence>
<evidence type="ECO:0000313" key="6">
    <source>
        <dbReference type="Proteomes" id="UP000032545"/>
    </source>
</evidence>
<evidence type="ECO:0000313" key="5">
    <source>
        <dbReference type="EMBL" id="KJE24618.1"/>
    </source>
</evidence>
<dbReference type="Gene3D" id="2.160.10.10">
    <property type="entry name" value="Hexapeptide repeat proteins"/>
    <property type="match status" value="1"/>
</dbReference>
<sequence length="242" mass="24852">MPDHPRSLVIVGAGGHGRELLDVVEAVNMADGRTRYTFLGFLDDGSADPDPVARRGAPLLGGLDLLGRLDADYLIGFGDAAARLRVDRYASVHGRRPATLVHPRASLGGDVRLGPGTVVCALASITTNVRTGRHVVVNVGASVAHDCRLGDYVTVAPGARISGGVAVGAQAWIGAQANIVARRNVGDRAVVGAGSVVTDDIRAAQVVAGVPARPIDAAPDRPRPPGDRTGRPPGQRDAPTSG</sequence>
<dbReference type="GO" id="GO:0016746">
    <property type="term" value="F:acyltransferase activity"/>
    <property type="evidence" value="ECO:0007669"/>
    <property type="project" value="UniProtKB-KW"/>
</dbReference>
<protein>
    <submittedName>
        <fullName evidence="5">Sugar O-acyltransferase, sialic acid O-acetyltransferase NeuD family</fullName>
    </submittedName>
</protein>
<comment type="caution">
    <text evidence="5">The sequence shown here is derived from an EMBL/GenBank/DDBJ whole genome shotgun (WGS) entry which is preliminary data.</text>
</comment>
<evidence type="ECO:0000259" key="4">
    <source>
        <dbReference type="Pfam" id="PF17836"/>
    </source>
</evidence>
<dbReference type="Proteomes" id="UP000032545">
    <property type="component" value="Unassembled WGS sequence"/>
</dbReference>
<dbReference type="NCBIfam" id="TIGR03570">
    <property type="entry name" value="NeuD_NnaD"/>
    <property type="match status" value="1"/>
</dbReference>
<dbReference type="InterPro" id="IPR041561">
    <property type="entry name" value="PglD_N"/>
</dbReference>
<dbReference type="AlphaFoldDB" id="A0A0D8BK22"/>
<feature type="binding site" evidence="2">
    <location>
        <position position="78"/>
    </location>
    <ligand>
        <name>substrate</name>
    </ligand>
</feature>
<feature type="site" description="Increases basicity of active site His" evidence="1">
    <location>
        <position position="146"/>
    </location>
</feature>
<evidence type="ECO:0000256" key="1">
    <source>
        <dbReference type="PIRSR" id="PIRSR620019-1"/>
    </source>
</evidence>
<dbReference type="OrthoDB" id="708224at2"/>
<dbReference type="InterPro" id="IPR011004">
    <property type="entry name" value="Trimer_LpxA-like_sf"/>
</dbReference>
<keyword evidence="6" id="KW-1185">Reference proteome</keyword>
<dbReference type="Pfam" id="PF17836">
    <property type="entry name" value="PglD_N"/>
    <property type="match status" value="1"/>
</dbReference>
<dbReference type="EMBL" id="JYFN01000005">
    <property type="protein sequence ID" value="KJE24618.1"/>
    <property type="molecule type" value="Genomic_DNA"/>
</dbReference>
<feature type="domain" description="PglD N-terminal" evidence="4">
    <location>
        <begin position="8"/>
        <end position="86"/>
    </location>
</feature>
<feature type="active site" description="Proton acceptor" evidence="1">
    <location>
        <position position="145"/>
    </location>
</feature>
<name>A0A0D8BK22_9ACTN</name>
<reference evidence="6" key="1">
    <citation type="submission" date="2015-02" db="EMBL/GenBank/DDBJ databases">
        <title>Draft Genome of Frankia sp. CpI1-S.</title>
        <authorList>
            <person name="Oshone R.T."/>
            <person name="Ngom M."/>
            <person name="Ghodhbane-Gtari F."/>
            <person name="Gtari M."/>
            <person name="Morris K."/>
            <person name="Thomas K."/>
            <person name="Sen A."/>
            <person name="Tisa L.S."/>
        </authorList>
    </citation>
    <scope>NUCLEOTIDE SEQUENCE [LARGE SCALE GENOMIC DNA]</scope>
    <source>
        <strain evidence="6">CpI1-S</strain>
    </source>
</reference>
<reference evidence="5 6" key="2">
    <citation type="journal article" date="2016" name="Genome Announc.">
        <title>Permanent Draft Genome Sequences for Two Variants of Frankia sp. Strain CpI1, the First Frankia Strain Isolated from Root Nodules of Comptonia peregrina.</title>
        <authorList>
            <person name="Oshone R."/>
            <person name="Hurst S.G.IV."/>
            <person name="Abebe-Akele F."/>
            <person name="Simpson S."/>
            <person name="Morris K."/>
            <person name="Thomas W.K."/>
            <person name="Tisa L.S."/>
        </authorList>
    </citation>
    <scope>NUCLEOTIDE SEQUENCE [LARGE SCALE GENOMIC DNA]</scope>
    <source>
        <strain evidence="6">CpI1-S</strain>
    </source>
</reference>
<dbReference type="PATRIC" id="fig|1502723.3.peg.4247"/>
<dbReference type="InterPro" id="IPR020019">
    <property type="entry name" value="AcTrfase_PglD-like"/>
</dbReference>
<proteinExistence type="predicted"/>
<organism evidence="5 6">
    <name type="scientific">Frankia torreyi</name>
    <dbReference type="NCBI Taxonomy" id="1856"/>
    <lineage>
        <taxon>Bacteria</taxon>
        <taxon>Bacillati</taxon>
        <taxon>Actinomycetota</taxon>
        <taxon>Actinomycetes</taxon>
        <taxon>Frankiales</taxon>
        <taxon>Frankiaceae</taxon>
        <taxon>Frankia</taxon>
    </lineage>
</organism>
<keyword evidence="5" id="KW-0808">Transferase</keyword>